<feature type="domain" description="DUF559" evidence="1">
    <location>
        <begin position="29"/>
        <end position="133"/>
    </location>
</feature>
<evidence type="ECO:0000313" key="3">
    <source>
        <dbReference type="Proteomes" id="UP000516134"/>
    </source>
</evidence>
<dbReference type="Gene3D" id="3.40.960.10">
    <property type="entry name" value="VSR Endonuclease"/>
    <property type="match status" value="1"/>
</dbReference>
<dbReference type="PANTHER" id="PTHR38590:SF1">
    <property type="entry name" value="BLL0828 PROTEIN"/>
    <property type="match status" value="1"/>
</dbReference>
<name>A0ABX6T3U4_9SPHN</name>
<reference evidence="2 3" key="1">
    <citation type="submission" date="2020-08" db="EMBL/GenBank/DDBJ databases">
        <title>Genome sequence of Sphingomonas daechungensis KACC 18115T.</title>
        <authorList>
            <person name="Hyun D.-W."/>
            <person name="Bae J.-W."/>
        </authorList>
    </citation>
    <scope>NUCLEOTIDE SEQUENCE [LARGE SCALE GENOMIC DNA]</scope>
    <source>
        <strain evidence="2 3">KACC 18115</strain>
    </source>
</reference>
<keyword evidence="3" id="KW-1185">Reference proteome</keyword>
<keyword evidence="2" id="KW-0540">Nuclease</keyword>
<dbReference type="InterPro" id="IPR011335">
    <property type="entry name" value="Restrct_endonuc-II-like"/>
</dbReference>
<evidence type="ECO:0000313" key="2">
    <source>
        <dbReference type="EMBL" id="QNP44330.1"/>
    </source>
</evidence>
<dbReference type="CDD" id="cd01038">
    <property type="entry name" value="Endonuclease_DUF559"/>
    <property type="match status" value="1"/>
</dbReference>
<protein>
    <submittedName>
        <fullName evidence="2">Endonuclease domain-containing protein</fullName>
    </submittedName>
</protein>
<keyword evidence="2" id="KW-0378">Hydrolase</keyword>
<dbReference type="InterPro" id="IPR007569">
    <property type="entry name" value="DUF559"/>
</dbReference>
<dbReference type="EMBL" id="CP060780">
    <property type="protein sequence ID" value="QNP44330.1"/>
    <property type="molecule type" value="Genomic_DNA"/>
</dbReference>
<gene>
    <name evidence="2" type="ORF">H9L15_01875</name>
</gene>
<dbReference type="SUPFAM" id="SSF52980">
    <property type="entry name" value="Restriction endonuclease-like"/>
    <property type="match status" value="1"/>
</dbReference>
<dbReference type="Pfam" id="PF04480">
    <property type="entry name" value="DUF559"/>
    <property type="match status" value="1"/>
</dbReference>
<dbReference type="GO" id="GO:0004519">
    <property type="term" value="F:endonuclease activity"/>
    <property type="evidence" value="ECO:0007669"/>
    <property type="project" value="UniProtKB-KW"/>
</dbReference>
<keyword evidence="2" id="KW-0255">Endonuclease</keyword>
<organism evidence="2 3">
    <name type="scientific">Sphingomonas daechungensis</name>
    <dbReference type="NCBI Taxonomy" id="1176646"/>
    <lineage>
        <taxon>Bacteria</taxon>
        <taxon>Pseudomonadati</taxon>
        <taxon>Pseudomonadota</taxon>
        <taxon>Alphaproteobacteria</taxon>
        <taxon>Sphingomonadales</taxon>
        <taxon>Sphingomonadaceae</taxon>
        <taxon>Sphingomonas</taxon>
    </lineage>
</organism>
<sequence length="153" mass="16988">MTQIPPEPGGGPCAAWWRGPGLLRAPIKQVKRARRLRRELTLPEVLLWQALRKRPNGLKFRRQFPIGPIAVDFACLDRRLIVEVDGEGNSFGDQPRRDAARDALLVREGFGVLRIPARAVLEDLDAVIRRIVSSADVGPSTSLRPVPSRAGEE</sequence>
<dbReference type="PANTHER" id="PTHR38590">
    <property type="entry name" value="BLL0828 PROTEIN"/>
    <property type="match status" value="1"/>
</dbReference>
<dbReference type="Proteomes" id="UP000516134">
    <property type="component" value="Chromosome"/>
</dbReference>
<evidence type="ECO:0000259" key="1">
    <source>
        <dbReference type="Pfam" id="PF04480"/>
    </source>
</evidence>
<accession>A0ABX6T3U4</accession>
<proteinExistence type="predicted"/>
<dbReference type="InterPro" id="IPR047216">
    <property type="entry name" value="Endonuclease_DUF559_bact"/>
</dbReference>